<keyword evidence="2" id="KW-0472">Membrane</keyword>
<feature type="transmembrane region" description="Helical" evidence="2">
    <location>
        <begin position="61"/>
        <end position="83"/>
    </location>
</feature>
<evidence type="ECO:0000313" key="3">
    <source>
        <dbReference type="EMBL" id="OCL10665.1"/>
    </source>
</evidence>
<name>A0A8E2F5E5_9PEZI</name>
<dbReference type="EMBL" id="KV749197">
    <property type="protein sequence ID" value="OCL10665.1"/>
    <property type="molecule type" value="Genomic_DNA"/>
</dbReference>
<evidence type="ECO:0000313" key="4">
    <source>
        <dbReference type="Proteomes" id="UP000250140"/>
    </source>
</evidence>
<feature type="transmembrane region" description="Helical" evidence="2">
    <location>
        <begin position="282"/>
        <end position="305"/>
    </location>
</feature>
<organism evidence="3 4">
    <name type="scientific">Glonium stellatum</name>
    <dbReference type="NCBI Taxonomy" id="574774"/>
    <lineage>
        <taxon>Eukaryota</taxon>
        <taxon>Fungi</taxon>
        <taxon>Dikarya</taxon>
        <taxon>Ascomycota</taxon>
        <taxon>Pezizomycotina</taxon>
        <taxon>Dothideomycetes</taxon>
        <taxon>Pleosporomycetidae</taxon>
        <taxon>Gloniales</taxon>
        <taxon>Gloniaceae</taxon>
        <taxon>Glonium</taxon>
    </lineage>
</organism>
<sequence>MANNSSIDCSDLSSRISFANYIASISNATGVDFSLVSECRAEVCGALWGSGNPDISGIGMAIGYVLETAIATTIVAVFLYLNWRPESKKSQWVRFIMASSAEVFYDSAIFFTFAIQLASIVVLSRANFGISANGMGAITLKITWAISLLTLLPLLPFCYGNSIFRQIRKSHTSESTSHSHSIRSTDEDKTTSLKNSVGESDLQPRKEAKEEARDRQRFFLFVLCWMLSVYPFLSHMVGAFGKSEIGNGSGQVISTVDWGTIEDVCYARTAPLLPSQETAMTVFGIGSWLFMSVIVIYKIFVLAILKQHSKSRLSHRLRNKHVLVDSSSKLAGRLWMALCIVAPLLSVSQMWTFFRLQKLQTQMTDATGGVYLDKQWTFGQIVAVIVFMPVLTEALFLLRNTKVYDLDSGTI</sequence>
<accession>A0A8E2F5E5</accession>
<gene>
    <name evidence="3" type="ORF">AOQ84DRAFT_387352</name>
</gene>
<feature type="transmembrane region" description="Helical" evidence="2">
    <location>
        <begin position="376"/>
        <end position="398"/>
    </location>
</feature>
<keyword evidence="2" id="KW-0812">Transmembrane</keyword>
<protein>
    <submittedName>
        <fullName evidence="3">Uncharacterized protein</fullName>
    </submittedName>
</protein>
<keyword evidence="2" id="KW-1133">Transmembrane helix</keyword>
<evidence type="ECO:0000256" key="1">
    <source>
        <dbReference type="SAM" id="MobiDB-lite"/>
    </source>
</evidence>
<feature type="transmembrane region" description="Helical" evidence="2">
    <location>
        <begin position="218"/>
        <end position="240"/>
    </location>
</feature>
<feature type="transmembrane region" description="Helical" evidence="2">
    <location>
        <begin position="334"/>
        <end position="356"/>
    </location>
</feature>
<feature type="transmembrane region" description="Helical" evidence="2">
    <location>
        <begin position="103"/>
        <end position="122"/>
    </location>
</feature>
<keyword evidence="4" id="KW-1185">Reference proteome</keyword>
<feature type="region of interest" description="Disordered" evidence="1">
    <location>
        <begin position="175"/>
        <end position="209"/>
    </location>
</feature>
<feature type="transmembrane region" description="Helical" evidence="2">
    <location>
        <begin position="142"/>
        <end position="160"/>
    </location>
</feature>
<dbReference type="Proteomes" id="UP000250140">
    <property type="component" value="Unassembled WGS sequence"/>
</dbReference>
<dbReference type="AlphaFoldDB" id="A0A8E2F5E5"/>
<evidence type="ECO:0000256" key="2">
    <source>
        <dbReference type="SAM" id="Phobius"/>
    </source>
</evidence>
<reference evidence="3 4" key="1">
    <citation type="journal article" date="2016" name="Nat. Commun.">
        <title>Ectomycorrhizal ecology is imprinted in the genome of the dominant symbiotic fungus Cenococcum geophilum.</title>
        <authorList>
            <consortium name="DOE Joint Genome Institute"/>
            <person name="Peter M."/>
            <person name="Kohler A."/>
            <person name="Ohm R.A."/>
            <person name="Kuo A."/>
            <person name="Krutzmann J."/>
            <person name="Morin E."/>
            <person name="Arend M."/>
            <person name="Barry K.W."/>
            <person name="Binder M."/>
            <person name="Choi C."/>
            <person name="Clum A."/>
            <person name="Copeland A."/>
            <person name="Grisel N."/>
            <person name="Haridas S."/>
            <person name="Kipfer T."/>
            <person name="LaButti K."/>
            <person name="Lindquist E."/>
            <person name="Lipzen A."/>
            <person name="Maire R."/>
            <person name="Meier B."/>
            <person name="Mihaltcheva S."/>
            <person name="Molinier V."/>
            <person name="Murat C."/>
            <person name="Poggeler S."/>
            <person name="Quandt C.A."/>
            <person name="Sperisen C."/>
            <person name="Tritt A."/>
            <person name="Tisserant E."/>
            <person name="Crous P.W."/>
            <person name="Henrissat B."/>
            <person name="Nehls U."/>
            <person name="Egli S."/>
            <person name="Spatafora J.W."/>
            <person name="Grigoriev I.V."/>
            <person name="Martin F.M."/>
        </authorList>
    </citation>
    <scope>NUCLEOTIDE SEQUENCE [LARGE SCALE GENOMIC DNA]</scope>
    <source>
        <strain evidence="3 4">CBS 207.34</strain>
    </source>
</reference>
<proteinExistence type="predicted"/>
<dbReference type="OrthoDB" id="4582561at2759"/>